<name>A0A1C1CL60_9EURO</name>
<keyword evidence="4" id="KW-0812">Transmembrane</keyword>
<evidence type="ECO:0000256" key="3">
    <source>
        <dbReference type="SAM" id="MobiDB-lite"/>
    </source>
</evidence>
<dbReference type="PANTHER" id="PTHR33365:SF4">
    <property type="entry name" value="CYCLOCHLOROTINE BIOSYNTHESIS PROTEIN O"/>
    <property type="match status" value="1"/>
</dbReference>
<dbReference type="OrthoDB" id="3687641at2759"/>
<comment type="caution">
    <text evidence="5">The sequence shown here is derived from an EMBL/GenBank/DDBJ whole genome shotgun (WGS) entry which is preliminary data.</text>
</comment>
<protein>
    <recommendedName>
        <fullName evidence="7">Tat pathway signal sequence</fullName>
    </recommendedName>
</protein>
<dbReference type="EMBL" id="LGRB01000011">
    <property type="protein sequence ID" value="OCT49182.1"/>
    <property type="molecule type" value="Genomic_DNA"/>
</dbReference>
<evidence type="ECO:0000256" key="4">
    <source>
        <dbReference type="SAM" id="Phobius"/>
    </source>
</evidence>
<dbReference type="VEuPathDB" id="FungiDB:CLCR_04949"/>
<organism evidence="5 6">
    <name type="scientific">Cladophialophora carrionii</name>
    <dbReference type="NCBI Taxonomy" id="86049"/>
    <lineage>
        <taxon>Eukaryota</taxon>
        <taxon>Fungi</taxon>
        <taxon>Dikarya</taxon>
        <taxon>Ascomycota</taxon>
        <taxon>Pezizomycotina</taxon>
        <taxon>Eurotiomycetes</taxon>
        <taxon>Chaetothyriomycetidae</taxon>
        <taxon>Chaetothyriales</taxon>
        <taxon>Herpotrichiellaceae</taxon>
        <taxon>Cladophialophora</taxon>
    </lineage>
</organism>
<comment type="similarity">
    <text evidence="2">Belongs to the ustYa family.</text>
</comment>
<gene>
    <name evidence="5" type="ORF">CLCR_04949</name>
</gene>
<evidence type="ECO:0000313" key="6">
    <source>
        <dbReference type="Proteomes" id="UP000094526"/>
    </source>
</evidence>
<dbReference type="VEuPathDB" id="FungiDB:G647_02749"/>
<evidence type="ECO:0000256" key="1">
    <source>
        <dbReference type="ARBA" id="ARBA00004685"/>
    </source>
</evidence>
<keyword evidence="4" id="KW-1133">Transmembrane helix</keyword>
<dbReference type="AlphaFoldDB" id="A0A1C1CL60"/>
<dbReference type="Proteomes" id="UP000094526">
    <property type="component" value="Unassembled WGS sequence"/>
</dbReference>
<dbReference type="PANTHER" id="PTHR33365">
    <property type="entry name" value="YALI0B05434P"/>
    <property type="match status" value="1"/>
</dbReference>
<feature type="transmembrane region" description="Helical" evidence="4">
    <location>
        <begin position="57"/>
        <end position="78"/>
    </location>
</feature>
<dbReference type="InterPro" id="IPR021765">
    <property type="entry name" value="UstYa-like"/>
</dbReference>
<reference evidence="6" key="1">
    <citation type="submission" date="2015-07" db="EMBL/GenBank/DDBJ databases">
        <authorList>
            <person name="Teixeira M.M."/>
            <person name="Souza R.C."/>
            <person name="Almeida L.G."/>
            <person name="Vicente V.A."/>
            <person name="de Hoog S."/>
            <person name="Bocca A.L."/>
            <person name="de Almeida S.R."/>
            <person name="Vasconcelos A.T."/>
            <person name="Felipe M.S."/>
        </authorList>
    </citation>
    <scope>NUCLEOTIDE SEQUENCE [LARGE SCALE GENOMIC DNA]</scope>
    <source>
        <strain evidence="6">KSF</strain>
    </source>
</reference>
<evidence type="ECO:0000313" key="5">
    <source>
        <dbReference type="EMBL" id="OCT49182.1"/>
    </source>
</evidence>
<accession>A0A1C1CL60</accession>
<keyword evidence="6" id="KW-1185">Reference proteome</keyword>
<sequence>MAPFSFSRTMRLSYSPAPSEEVSSEKLLGPEPGEDGEALSNRDTIIAIERVKRRWKILALSSSGLVAVLLLALTWMFASSKSREVPSLYSPAEVAVEYETVVFHNNFWEDRTPYQGPPTDEVDMAWDALYKDVGVIKVDGRTARQVPNMTLPIPGEEDSYILGIEVFHQLHCLNSIRKGLYPDRYQETKDMSDNEKRLYWIHIGEFLSNGANWASHLRPFVFFPLVLILTIFAVPLEHCVDSIRQTIQCYSDINTIPWVISPRHHRPAPDAHTTHMCRRFDKIQEWAKERAFTQKEYDLRLAAQQQG</sequence>
<comment type="pathway">
    <text evidence="1">Mycotoxin biosynthesis.</text>
</comment>
<proteinExistence type="inferred from homology"/>
<evidence type="ECO:0000256" key="2">
    <source>
        <dbReference type="ARBA" id="ARBA00035112"/>
    </source>
</evidence>
<evidence type="ECO:0008006" key="7">
    <source>
        <dbReference type="Google" id="ProtNLM"/>
    </source>
</evidence>
<keyword evidence="4" id="KW-0472">Membrane</keyword>
<dbReference type="Pfam" id="PF11807">
    <property type="entry name" value="UstYa"/>
    <property type="match status" value="2"/>
</dbReference>
<feature type="region of interest" description="Disordered" evidence="3">
    <location>
        <begin position="16"/>
        <end position="36"/>
    </location>
</feature>
<dbReference type="GO" id="GO:0043386">
    <property type="term" value="P:mycotoxin biosynthetic process"/>
    <property type="evidence" value="ECO:0007669"/>
    <property type="project" value="InterPro"/>
</dbReference>
<dbReference type="STRING" id="86049.A0A1C1CL60"/>